<dbReference type="GO" id="GO:0008168">
    <property type="term" value="F:methyltransferase activity"/>
    <property type="evidence" value="ECO:0007669"/>
    <property type="project" value="UniProtKB-KW"/>
</dbReference>
<evidence type="ECO:0000256" key="1">
    <source>
        <dbReference type="ARBA" id="ARBA00008361"/>
    </source>
</evidence>
<gene>
    <name evidence="4" type="ORF">FRACYDRAFT_154128</name>
</gene>
<accession>A0A1E7FF13</accession>
<evidence type="ECO:0000313" key="5">
    <source>
        <dbReference type="Proteomes" id="UP000095751"/>
    </source>
</evidence>
<feature type="non-terminal residue" evidence="4">
    <location>
        <position position="171"/>
    </location>
</feature>
<reference evidence="4 5" key="1">
    <citation type="submission" date="2016-09" db="EMBL/GenBank/DDBJ databases">
        <title>Extensive genetic diversity and differential bi-allelic expression allows diatom success in the polar Southern Ocean.</title>
        <authorList>
            <consortium name="DOE Joint Genome Institute"/>
            <person name="Mock T."/>
            <person name="Otillar R.P."/>
            <person name="Strauss J."/>
            <person name="Dupont C."/>
            <person name="Frickenhaus S."/>
            <person name="Maumus F."/>
            <person name="Mcmullan M."/>
            <person name="Sanges R."/>
            <person name="Schmutz J."/>
            <person name="Toseland A."/>
            <person name="Valas R."/>
            <person name="Veluchamy A."/>
            <person name="Ward B.J."/>
            <person name="Allen A."/>
            <person name="Barry K."/>
            <person name="Falciatore A."/>
            <person name="Ferrante M."/>
            <person name="Fortunato A.E."/>
            <person name="Gloeckner G."/>
            <person name="Gruber A."/>
            <person name="Hipkin R."/>
            <person name="Janech M."/>
            <person name="Kroth P."/>
            <person name="Leese F."/>
            <person name="Lindquist E."/>
            <person name="Lyon B.R."/>
            <person name="Martin J."/>
            <person name="Mayer C."/>
            <person name="Parker M."/>
            <person name="Quesneville H."/>
            <person name="Raymond J."/>
            <person name="Uhlig C."/>
            <person name="Valentin K.U."/>
            <person name="Worden A.Z."/>
            <person name="Armbrust E.V."/>
            <person name="Bowler C."/>
            <person name="Green B."/>
            <person name="Moulton V."/>
            <person name="Van Oosterhout C."/>
            <person name="Grigoriev I."/>
        </authorList>
    </citation>
    <scope>NUCLEOTIDE SEQUENCE [LARGE SCALE GENOMIC DNA]</scope>
    <source>
        <strain evidence="4 5">CCMP1102</strain>
    </source>
</reference>
<keyword evidence="3" id="KW-0808">Transferase</keyword>
<dbReference type="EMBL" id="KV784358">
    <property type="protein sequence ID" value="OEU16716.1"/>
    <property type="molecule type" value="Genomic_DNA"/>
</dbReference>
<keyword evidence="2" id="KW-0489">Methyltransferase</keyword>
<dbReference type="OrthoDB" id="48530at2759"/>
<dbReference type="InterPro" id="IPR051419">
    <property type="entry name" value="Lys/N-term_MeTrsfase_sf"/>
</dbReference>
<evidence type="ECO:0008006" key="6">
    <source>
        <dbReference type="Google" id="ProtNLM"/>
    </source>
</evidence>
<dbReference type="KEGG" id="fcy:FRACYDRAFT_154128"/>
<dbReference type="AlphaFoldDB" id="A0A1E7FF13"/>
<evidence type="ECO:0000256" key="2">
    <source>
        <dbReference type="ARBA" id="ARBA00022603"/>
    </source>
</evidence>
<name>A0A1E7FF13_9STRA</name>
<dbReference type="InterPro" id="IPR029063">
    <property type="entry name" value="SAM-dependent_MTases_sf"/>
</dbReference>
<dbReference type="SUPFAM" id="SSF53335">
    <property type="entry name" value="S-adenosyl-L-methionine-dependent methyltransferases"/>
    <property type="match status" value="1"/>
</dbReference>
<dbReference type="PANTHER" id="PTHR12176">
    <property type="entry name" value="SAM-DEPENDENT METHYLTRANSFERASE SUPERFAMILY PROTEIN"/>
    <property type="match status" value="1"/>
</dbReference>
<dbReference type="InParanoid" id="A0A1E7FF13"/>
<proteinExistence type="inferred from homology"/>
<dbReference type="PANTHER" id="PTHR12176:SF74">
    <property type="entry name" value="METHYLTRANSFERASE DOMAIN-CONTAINING PROTEIN"/>
    <property type="match status" value="1"/>
</dbReference>
<organism evidence="4 5">
    <name type="scientific">Fragilariopsis cylindrus CCMP1102</name>
    <dbReference type="NCBI Taxonomy" id="635003"/>
    <lineage>
        <taxon>Eukaryota</taxon>
        <taxon>Sar</taxon>
        <taxon>Stramenopiles</taxon>
        <taxon>Ochrophyta</taxon>
        <taxon>Bacillariophyta</taxon>
        <taxon>Bacillariophyceae</taxon>
        <taxon>Bacillariophycidae</taxon>
        <taxon>Bacillariales</taxon>
        <taxon>Bacillariaceae</taxon>
        <taxon>Fragilariopsis</taxon>
    </lineage>
</organism>
<sequence length="171" mass="19164">EVTATEWHSSISLDDIASMVPQNGRCLIIGCGNSLLPDVLLQRQNPPGPPQSLVLLDSSPTCLDQLRERYQQDTTYSTIDTEIDYICGDVTRLSKYFDIDDIYDDNNNNDNDDNDNNNKRGGGLFDIIIDKGLTDAILCGEGWDYLLEKVLYESSRILSKDGSGRYLLISY</sequence>
<dbReference type="GO" id="GO:0032259">
    <property type="term" value="P:methylation"/>
    <property type="evidence" value="ECO:0007669"/>
    <property type="project" value="UniProtKB-KW"/>
</dbReference>
<feature type="non-terminal residue" evidence="4">
    <location>
        <position position="1"/>
    </location>
</feature>
<dbReference type="Proteomes" id="UP000095751">
    <property type="component" value="Unassembled WGS sequence"/>
</dbReference>
<comment type="similarity">
    <text evidence="1">Belongs to the methyltransferase superfamily.</text>
</comment>
<keyword evidence="5" id="KW-1185">Reference proteome</keyword>
<evidence type="ECO:0000313" key="4">
    <source>
        <dbReference type="EMBL" id="OEU16716.1"/>
    </source>
</evidence>
<evidence type="ECO:0000256" key="3">
    <source>
        <dbReference type="ARBA" id="ARBA00022679"/>
    </source>
</evidence>
<dbReference type="Gene3D" id="3.40.50.150">
    <property type="entry name" value="Vaccinia Virus protein VP39"/>
    <property type="match status" value="1"/>
</dbReference>
<protein>
    <recommendedName>
        <fullName evidence="6">Methyltransferase domain-containing protein</fullName>
    </recommendedName>
</protein>